<evidence type="ECO:0000313" key="1">
    <source>
        <dbReference type="EMBL" id="JAH75313.1"/>
    </source>
</evidence>
<proteinExistence type="predicted"/>
<sequence>MQSQEEYTDSFPEDRPSKVGLWIFKNAPSLIIKNQWHFSEANNLLIQPNMAFIL</sequence>
<reference evidence="1" key="2">
    <citation type="journal article" date="2015" name="Fish Shellfish Immunol.">
        <title>Early steps in the European eel (Anguilla anguilla)-Vibrio vulnificus interaction in the gills: Role of the RtxA13 toxin.</title>
        <authorList>
            <person name="Callol A."/>
            <person name="Pajuelo D."/>
            <person name="Ebbesson L."/>
            <person name="Teles M."/>
            <person name="MacKenzie S."/>
            <person name="Amaro C."/>
        </authorList>
    </citation>
    <scope>NUCLEOTIDE SEQUENCE</scope>
</reference>
<protein>
    <submittedName>
        <fullName evidence="1">Uncharacterized protein</fullName>
    </submittedName>
</protein>
<accession>A0A0E9VDP9</accession>
<reference evidence="1" key="1">
    <citation type="submission" date="2014-11" db="EMBL/GenBank/DDBJ databases">
        <authorList>
            <person name="Amaro Gonzalez C."/>
        </authorList>
    </citation>
    <scope>NUCLEOTIDE SEQUENCE</scope>
</reference>
<dbReference type="EMBL" id="GBXM01033264">
    <property type="protein sequence ID" value="JAH75313.1"/>
    <property type="molecule type" value="Transcribed_RNA"/>
</dbReference>
<organism evidence="1">
    <name type="scientific">Anguilla anguilla</name>
    <name type="common">European freshwater eel</name>
    <name type="synonym">Muraena anguilla</name>
    <dbReference type="NCBI Taxonomy" id="7936"/>
    <lineage>
        <taxon>Eukaryota</taxon>
        <taxon>Metazoa</taxon>
        <taxon>Chordata</taxon>
        <taxon>Craniata</taxon>
        <taxon>Vertebrata</taxon>
        <taxon>Euteleostomi</taxon>
        <taxon>Actinopterygii</taxon>
        <taxon>Neopterygii</taxon>
        <taxon>Teleostei</taxon>
        <taxon>Anguilliformes</taxon>
        <taxon>Anguillidae</taxon>
        <taxon>Anguilla</taxon>
    </lineage>
</organism>
<name>A0A0E9VDP9_ANGAN</name>
<dbReference type="AlphaFoldDB" id="A0A0E9VDP9"/>